<sequence>MKLKRAFSIVEIVVTMALVVLFTAAGLTAATAATTAQERAASSLQADNAAAELCAAYDRAYQQGAEGAALYNQIADNIAFCFGFTISAEYTEGAEHIFSQGEHLLQASFSQSSYTFLYESGSLKAGAVTEGGLLTVTVTFGTAERTQQREVGA</sequence>
<evidence type="ECO:0000256" key="1">
    <source>
        <dbReference type="SAM" id="SignalP"/>
    </source>
</evidence>
<dbReference type="Proteomes" id="UP000824204">
    <property type="component" value="Unassembled WGS sequence"/>
</dbReference>
<feature type="signal peptide" evidence="1">
    <location>
        <begin position="1"/>
        <end position="32"/>
    </location>
</feature>
<name>A0A9D1V774_9FIRM</name>
<organism evidence="2 3">
    <name type="scientific">Candidatus Borkfalkia faecipullorum</name>
    <dbReference type="NCBI Taxonomy" id="2838510"/>
    <lineage>
        <taxon>Bacteria</taxon>
        <taxon>Bacillati</taxon>
        <taxon>Bacillota</taxon>
        <taxon>Clostridia</taxon>
        <taxon>Christensenellales</taxon>
        <taxon>Christensenellaceae</taxon>
        <taxon>Candidatus Borkfalkia</taxon>
    </lineage>
</organism>
<dbReference type="AlphaFoldDB" id="A0A9D1V774"/>
<comment type="caution">
    <text evidence="2">The sequence shown here is derived from an EMBL/GenBank/DDBJ whole genome shotgun (WGS) entry which is preliminary data.</text>
</comment>
<proteinExistence type="predicted"/>
<evidence type="ECO:0008006" key="4">
    <source>
        <dbReference type="Google" id="ProtNLM"/>
    </source>
</evidence>
<evidence type="ECO:0000313" key="2">
    <source>
        <dbReference type="EMBL" id="HIX07462.1"/>
    </source>
</evidence>
<accession>A0A9D1V774</accession>
<dbReference type="EMBL" id="DXFX01000043">
    <property type="protein sequence ID" value="HIX07462.1"/>
    <property type="molecule type" value="Genomic_DNA"/>
</dbReference>
<gene>
    <name evidence="2" type="ORF">H9741_03250</name>
</gene>
<reference evidence="2" key="2">
    <citation type="submission" date="2021-04" db="EMBL/GenBank/DDBJ databases">
        <authorList>
            <person name="Gilroy R."/>
        </authorList>
    </citation>
    <scope>NUCLEOTIDE SEQUENCE</scope>
    <source>
        <strain evidence="2">811</strain>
    </source>
</reference>
<evidence type="ECO:0000313" key="3">
    <source>
        <dbReference type="Proteomes" id="UP000824204"/>
    </source>
</evidence>
<reference evidence="2" key="1">
    <citation type="journal article" date="2021" name="PeerJ">
        <title>Extensive microbial diversity within the chicken gut microbiome revealed by metagenomics and culture.</title>
        <authorList>
            <person name="Gilroy R."/>
            <person name="Ravi A."/>
            <person name="Getino M."/>
            <person name="Pursley I."/>
            <person name="Horton D.L."/>
            <person name="Alikhan N.F."/>
            <person name="Baker D."/>
            <person name="Gharbi K."/>
            <person name="Hall N."/>
            <person name="Watson M."/>
            <person name="Adriaenssens E.M."/>
            <person name="Foster-Nyarko E."/>
            <person name="Jarju S."/>
            <person name="Secka A."/>
            <person name="Antonio M."/>
            <person name="Oren A."/>
            <person name="Chaudhuri R.R."/>
            <person name="La Ragione R."/>
            <person name="Hildebrand F."/>
            <person name="Pallen M.J."/>
        </authorList>
    </citation>
    <scope>NUCLEOTIDE SEQUENCE</scope>
    <source>
        <strain evidence="2">811</strain>
    </source>
</reference>
<feature type="chain" id="PRO_5038679677" description="Type II secretion system protein" evidence="1">
    <location>
        <begin position="33"/>
        <end position="153"/>
    </location>
</feature>
<keyword evidence="1" id="KW-0732">Signal</keyword>
<protein>
    <recommendedName>
        <fullName evidence="4">Type II secretion system protein</fullName>
    </recommendedName>
</protein>